<comment type="caution">
    <text evidence="2">The sequence shown here is derived from an EMBL/GenBank/DDBJ whole genome shotgun (WGS) entry which is preliminary data.</text>
</comment>
<dbReference type="SUPFAM" id="SSF55718">
    <property type="entry name" value="SCP-like"/>
    <property type="match status" value="1"/>
</dbReference>
<protein>
    <submittedName>
        <fullName evidence="2">SCP-2 sterol transfer family protein</fullName>
    </submittedName>
</protein>
<gene>
    <name evidence="2" type="ORF">GALL_220460</name>
</gene>
<dbReference type="InterPro" id="IPR036527">
    <property type="entry name" value="SCP2_sterol-bd_dom_sf"/>
</dbReference>
<sequence length="156" mass="17722">MKLPGKLPDFTLPTIMARIGSRLPQLPPALALTLALNLALGRWLPREPLEPLTGKRFAIRVNDAGLCLRFALNERGFHPSFDTSPADLTISARTRDFLALLTREEDADSLFFNRRLLMEGDTELGLLVKNTLDAVEWPHLEWRRMFPGRQPQPQRP</sequence>
<dbReference type="Pfam" id="PF02036">
    <property type="entry name" value="SCP2"/>
    <property type="match status" value="1"/>
</dbReference>
<evidence type="ECO:0000259" key="1">
    <source>
        <dbReference type="Pfam" id="PF02036"/>
    </source>
</evidence>
<reference evidence="2" key="1">
    <citation type="submission" date="2016-10" db="EMBL/GenBank/DDBJ databases">
        <title>Sequence of Gallionella enrichment culture.</title>
        <authorList>
            <person name="Poehlein A."/>
            <person name="Muehling M."/>
            <person name="Daniel R."/>
        </authorList>
    </citation>
    <scope>NUCLEOTIDE SEQUENCE</scope>
</reference>
<dbReference type="EMBL" id="MLJW01000157">
    <property type="protein sequence ID" value="OIQ95913.1"/>
    <property type="molecule type" value="Genomic_DNA"/>
</dbReference>
<proteinExistence type="inferred from homology"/>
<feature type="domain" description="SCP2" evidence="1">
    <location>
        <begin position="46"/>
        <end position="133"/>
    </location>
</feature>
<dbReference type="HAMAP" id="MF_02231">
    <property type="entry name" value="UbiT"/>
    <property type="match status" value="1"/>
</dbReference>
<dbReference type="GO" id="GO:0006744">
    <property type="term" value="P:ubiquinone biosynthetic process"/>
    <property type="evidence" value="ECO:0007669"/>
    <property type="project" value="InterPro"/>
</dbReference>
<dbReference type="AlphaFoldDB" id="A0A1J5RJG6"/>
<accession>A0A1J5RJG6</accession>
<organism evidence="2">
    <name type="scientific">mine drainage metagenome</name>
    <dbReference type="NCBI Taxonomy" id="410659"/>
    <lineage>
        <taxon>unclassified sequences</taxon>
        <taxon>metagenomes</taxon>
        <taxon>ecological metagenomes</taxon>
    </lineage>
</organism>
<evidence type="ECO:0000313" key="2">
    <source>
        <dbReference type="EMBL" id="OIQ95913.1"/>
    </source>
</evidence>
<dbReference type="InterPro" id="IPR003033">
    <property type="entry name" value="SCP2_sterol-bd_dom"/>
</dbReference>
<name>A0A1J5RJG6_9ZZZZ</name>
<dbReference type="InterPro" id="IPR016830">
    <property type="entry name" value="UbiT"/>
</dbReference>
<dbReference type="Gene3D" id="3.30.1050.10">
    <property type="entry name" value="SCP2 sterol-binding domain"/>
    <property type="match status" value="1"/>
</dbReference>